<organism evidence="1 2">
    <name type="scientific">Panagrolaimus sp. ES5</name>
    <dbReference type="NCBI Taxonomy" id="591445"/>
    <lineage>
        <taxon>Eukaryota</taxon>
        <taxon>Metazoa</taxon>
        <taxon>Ecdysozoa</taxon>
        <taxon>Nematoda</taxon>
        <taxon>Chromadorea</taxon>
        <taxon>Rhabditida</taxon>
        <taxon>Tylenchina</taxon>
        <taxon>Panagrolaimomorpha</taxon>
        <taxon>Panagrolaimoidea</taxon>
        <taxon>Panagrolaimidae</taxon>
        <taxon>Panagrolaimus</taxon>
    </lineage>
</organism>
<evidence type="ECO:0000313" key="2">
    <source>
        <dbReference type="WBParaSite" id="ES5_v2.g6568.t1"/>
    </source>
</evidence>
<reference evidence="2" key="1">
    <citation type="submission" date="2022-11" db="UniProtKB">
        <authorList>
            <consortium name="WormBaseParasite"/>
        </authorList>
    </citation>
    <scope>IDENTIFICATION</scope>
</reference>
<dbReference type="WBParaSite" id="ES5_v2.g6568.t1">
    <property type="protein sequence ID" value="ES5_v2.g6568.t1"/>
    <property type="gene ID" value="ES5_v2.g6568"/>
</dbReference>
<accession>A0AC34GPW1</accession>
<dbReference type="Proteomes" id="UP000887579">
    <property type="component" value="Unplaced"/>
</dbReference>
<protein>
    <submittedName>
        <fullName evidence="2">Small ribosomal subunit protein mS29</fullName>
    </submittedName>
</protein>
<name>A0AC34GPW1_9BILA</name>
<evidence type="ECO:0000313" key="1">
    <source>
        <dbReference type="Proteomes" id="UP000887579"/>
    </source>
</evidence>
<sequence length="381" mass="43905">MLASRQTLNLSSRLARLSSYRLYAKTSTDDPSKLTQNDIGKIYQIPLEATKTLAFEKILPSKFNKQVNTLDECAILCRQEFLEVLNCLNAVRTSLPSIRVVFWGKFGTGKTMTLAQTIHFAQTQNWVIFNVKDVMTWTRMVKDVQSSAYKPGRIDLPEHSVDFLQHFKLQNQHIWKILSGLKTERTYEWTKVEKTMQDRPITEIVEMGIASPFMANDCVGALCRELRRHSSSGAIKLLVAMDSGNSLYGKTLIKKTDRSFAVPDELSLIYQVKKFLKDDWTNGLVLMIADKREIADARDTLAVPIDTPIELFTEHGFEDIDPFIPIETKLYTQDEARIIHEYYKEKNWLVTEDARSDKGLRELYYLAAYNPHHFERLCAFN</sequence>
<proteinExistence type="predicted"/>